<dbReference type="AlphaFoldDB" id="A0AAV2GTT3"/>
<reference evidence="1 2" key="1">
    <citation type="submission" date="2024-04" db="EMBL/GenBank/DDBJ databases">
        <authorList>
            <person name="Fracassetti M."/>
        </authorList>
    </citation>
    <scope>NUCLEOTIDE SEQUENCE [LARGE SCALE GENOMIC DNA]</scope>
</reference>
<sequence length="100" mass="11897">MIFDCHEYTQRRKVALVFLEFTDYAIVSGGINYVHKRDEMEKTNGRAVERWRESRGVDLCQSITKERCIKLFKSFNKAVTAWKTITKMHMLMICDDIRED</sequence>
<organism evidence="1 2">
    <name type="scientific">Linum trigynum</name>
    <dbReference type="NCBI Taxonomy" id="586398"/>
    <lineage>
        <taxon>Eukaryota</taxon>
        <taxon>Viridiplantae</taxon>
        <taxon>Streptophyta</taxon>
        <taxon>Embryophyta</taxon>
        <taxon>Tracheophyta</taxon>
        <taxon>Spermatophyta</taxon>
        <taxon>Magnoliopsida</taxon>
        <taxon>eudicotyledons</taxon>
        <taxon>Gunneridae</taxon>
        <taxon>Pentapetalae</taxon>
        <taxon>rosids</taxon>
        <taxon>fabids</taxon>
        <taxon>Malpighiales</taxon>
        <taxon>Linaceae</taxon>
        <taxon>Linum</taxon>
    </lineage>
</organism>
<evidence type="ECO:0000313" key="1">
    <source>
        <dbReference type="EMBL" id="CAL1413881.1"/>
    </source>
</evidence>
<protein>
    <submittedName>
        <fullName evidence="1">Uncharacterized protein</fullName>
    </submittedName>
</protein>
<proteinExistence type="predicted"/>
<gene>
    <name evidence="1" type="ORF">LTRI10_LOCUS53079</name>
</gene>
<accession>A0AAV2GTT3</accession>
<dbReference type="Proteomes" id="UP001497516">
    <property type="component" value="Chromosome 9"/>
</dbReference>
<keyword evidence="2" id="KW-1185">Reference proteome</keyword>
<evidence type="ECO:0000313" key="2">
    <source>
        <dbReference type="Proteomes" id="UP001497516"/>
    </source>
</evidence>
<name>A0AAV2GTT3_9ROSI</name>
<dbReference type="EMBL" id="OZ034822">
    <property type="protein sequence ID" value="CAL1413881.1"/>
    <property type="molecule type" value="Genomic_DNA"/>
</dbReference>